<organism evidence="2 3">
    <name type="scientific">Clostridium ganghwense</name>
    <dbReference type="NCBI Taxonomy" id="312089"/>
    <lineage>
        <taxon>Bacteria</taxon>
        <taxon>Bacillati</taxon>
        <taxon>Bacillota</taxon>
        <taxon>Clostridia</taxon>
        <taxon>Eubacteriales</taxon>
        <taxon>Clostridiaceae</taxon>
        <taxon>Clostridium</taxon>
    </lineage>
</organism>
<dbReference type="RefSeq" id="WP_268047576.1">
    <property type="nucleotide sequence ID" value="NZ_JAPQES010000001.1"/>
</dbReference>
<dbReference type="PROSITE" id="PS51186">
    <property type="entry name" value="GNAT"/>
    <property type="match status" value="1"/>
</dbReference>
<evidence type="ECO:0000259" key="1">
    <source>
        <dbReference type="PROSITE" id="PS51186"/>
    </source>
</evidence>
<gene>
    <name evidence="2" type="ORF">OXH55_01195</name>
</gene>
<dbReference type="Pfam" id="PF00583">
    <property type="entry name" value="Acetyltransf_1"/>
    <property type="match status" value="1"/>
</dbReference>
<dbReference type="Gene3D" id="3.40.630.30">
    <property type="match status" value="1"/>
</dbReference>
<dbReference type="EMBL" id="JAPQES010000001">
    <property type="protein sequence ID" value="MCY6369259.1"/>
    <property type="molecule type" value="Genomic_DNA"/>
</dbReference>
<keyword evidence="3" id="KW-1185">Reference proteome</keyword>
<sequence length="163" mass="19775">MQNFDAIWKIYSDSFPKEERRTLEQQINILNKNRYNLNPIYHEDMLVGFYAVWDLDTFLFIEHIAIDRKFRAKGCGSKAIKNIIHKFDKIILEVEKPETYEAKRRIEFYKRLGFHLNNYDYEQPAYDDNKESVPLLIMSYPNKINENEFENVKNKLYKMVYKV</sequence>
<dbReference type="InterPro" id="IPR000182">
    <property type="entry name" value="GNAT_dom"/>
</dbReference>
<dbReference type="SUPFAM" id="SSF55729">
    <property type="entry name" value="Acyl-CoA N-acyltransferases (Nat)"/>
    <property type="match status" value="1"/>
</dbReference>
<name>A0ABT4CJM6_9CLOT</name>
<dbReference type="InterPro" id="IPR016181">
    <property type="entry name" value="Acyl_CoA_acyltransferase"/>
</dbReference>
<evidence type="ECO:0000313" key="2">
    <source>
        <dbReference type="EMBL" id="MCY6369259.1"/>
    </source>
</evidence>
<protein>
    <submittedName>
        <fullName evidence="2">GNAT family N-acetyltransferase</fullName>
    </submittedName>
</protein>
<proteinExistence type="predicted"/>
<accession>A0ABT4CJM6</accession>
<evidence type="ECO:0000313" key="3">
    <source>
        <dbReference type="Proteomes" id="UP001079657"/>
    </source>
</evidence>
<comment type="caution">
    <text evidence="2">The sequence shown here is derived from an EMBL/GenBank/DDBJ whole genome shotgun (WGS) entry which is preliminary data.</text>
</comment>
<dbReference type="Proteomes" id="UP001079657">
    <property type="component" value="Unassembled WGS sequence"/>
</dbReference>
<dbReference type="CDD" id="cd04301">
    <property type="entry name" value="NAT_SF"/>
    <property type="match status" value="1"/>
</dbReference>
<reference evidence="2" key="1">
    <citation type="submission" date="2022-12" db="EMBL/GenBank/DDBJ databases">
        <authorList>
            <person name="Wang J."/>
        </authorList>
    </citation>
    <scope>NUCLEOTIDE SEQUENCE</scope>
    <source>
        <strain evidence="2">HY-42-06</strain>
    </source>
</reference>
<feature type="domain" description="N-acetyltransferase" evidence="1">
    <location>
        <begin position="1"/>
        <end position="143"/>
    </location>
</feature>